<comment type="subunit">
    <text evidence="2">Homodimer.</text>
</comment>
<sequence>MKRYWSVALVLLLLVAFFSSKHCVEGRSLLRMTHSSSQAVRGLQTSKEMKEEKPLRGENDSFRRIPRTGSNPTKNLIDQTRRRCCQPHHHNNLRLLSLLRPSASDSTTVYSPRLFSSSSSSSDMPGSDSSSSSLPVTLDSINPKVLKCEYAVRGEIVSIAQRLQDDLKINKDAYPFDEIIYCNIGNPQSLGQQPITFFREVLALCSHTALLDESATHGLFSSDSIDRAWKILDQIPGKATGAYSHSQGIKGLRDAIAAGIEARDGFPADPNDIFMTDGASPGVHMMMQLLISSEKDGILCPIPQYPLYSASIALHGGSLVPYYLDEASGWGLEISELKKQLEDAKSKGITVRALAVINPGNPTGQVLSEENQRDIVDFCKKEGLVLLADEVYQENVYVPDKKFHSFKKVARSMGYGEKDISLVSFQSISKGYYGECGKRGGYMEVTGFTSDVREQIYKVASVNLCSNISGQILASLVMSPPKPGDDSYDSYIAEKEGILSSLATRAKTLEEALNKLEGVTCNRAEGAMYLFPCINLPQKAIAAAEAAKTAPDAFYCKRLLNATGIVVVPGSGFRQVPGTWHFRCTILPQEDKIPAIVNRLTEFHKSFMDEFRD</sequence>
<evidence type="ECO:0000256" key="8">
    <source>
        <dbReference type="ARBA" id="ARBA00025785"/>
    </source>
</evidence>
<dbReference type="InterPro" id="IPR015424">
    <property type="entry name" value="PyrdxlP-dep_Trfase"/>
</dbReference>
<evidence type="ECO:0000256" key="1">
    <source>
        <dbReference type="ARBA" id="ARBA00001933"/>
    </source>
</evidence>
<evidence type="ECO:0000256" key="2">
    <source>
        <dbReference type="ARBA" id="ARBA00011738"/>
    </source>
</evidence>
<dbReference type="InterPro" id="IPR015422">
    <property type="entry name" value="PyrdxlP-dep_Trfase_small"/>
</dbReference>
<dbReference type="Gene3D" id="3.90.1150.10">
    <property type="entry name" value="Aspartate Aminotransferase, domain 1"/>
    <property type="match status" value="1"/>
</dbReference>
<feature type="region of interest" description="Disordered" evidence="10">
    <location>
        <begin position="40"/>
        <end position="76"/>
    </location>
</feature>
<dbReference type="EC" id="2.6.1.2" evidence="9"/>
<dbReference type="FunFam" id="3.40.640.10:FF:000012">
    <property type="entry name" value="alanine aminotransferase 2"/>
    <property type="match status" value="1"/>
</dbReference>
<dbReference type="PANTHER" id="PTHR11751">
    <property type="entry name" value="ALANINE AMINOTRANSFERASE"/>
    <property type="match status" value="1"/>
</dbReference>
<evidence type="ECO:0000256" key="10">
    <source>
        <dbReference type="SAM" id="MobiDB-lite"/>
    </source>
</evidence>
<feature type="domain" description="Aminotransferase class I/classII large" evidence="12">
    <location>
        <begin position="238"/>
        <end position="593"/>
    </location>
</feature>
<dbReference type="SUPFAM" id="SSF53383">
    <property type="entry name" value="PLP-dependent transferases"/>
    <property type="match status" value="1"/>
</dbReference>
<organism evidence="13">
    <name type="scientific">Brassica oleracea</name>
    <name type="common">Wild cabbage</name>
    <dbReference type="NCBI Taxonomy" id="3712"/>
    <lineage>
        <taxon>Eukaryota</taxon>
        <taxon>Viridiplantae</taxon>
        <taxon>Streptophyta</taxon>
        <taxon>Embryophyta</taxon>
        <taxon>Tracheophyta</taxon>
        <taxon>Spermatophyta</taxon>
        <taxon>Magnoliopsida</taxon>
        <taxon>eudicotyledons</taxon>
        <taxon>Gunneridae</taxon>
        <taxon>Pentapetalae</taxon>
        <taxon>rosids</taxon>
        <taxon>malvids</taxon>
        <taxon>Brassicales</taxon>
        <taxon>Brassicaceae</taxon>
        <taxon>Brassiceae</taxon>
        <taxon>Brassica</taxon>
    </lineage>
</organism>
<keyword evidence="4" id="KW-0808">Transferase</keyword>
<evidence type="ECO:0000256" key="4">
    <source>
        <dbReference type="ARBA" id="ARBA00022679"/>
    </source>
</evidence>
<comment type="pathway">
    <text evidence="6">Amino-acid degradation; L-alanine degradation via transaminase pathway; pyruvate from L-alanine: step 1/1.</text>
</comment>
<dbReference type="InterPro" id="IPR015421">
    <property type="entry name" value="PyrdxlP-dep_Trfase_major"/>
</dbReference>
<comment type="similarity">
    <text evidence="8">Belongs to the class-I pyridoxal-phosphate-dependent aminotransferase family. Alanine aminotransferase subfamily.</text>
</comment>
<dbReference type="CDD" id="cd00609">
    <property type="entry name" value="AAT_like"/>
    <property type="match status" value="1"/>
</dbReference>
<accession>A0A3P6GFW3</accession>
<dbReference type="UniPathway" id="UPA00528">
    <property type="reaction ID" value="UER00586"/>
</dbReference>
<feature type="signal peptide" evidence="11">
    <location>
        <begin position="1"/>
        <end position="23"/>
    </location>
</feature>
<keyword evidence="5" id="KW-0663">Pyridoxal phosphate</keyword>
<keyword evidence="11" id="KW-0732">Signal</keyword>
<evidence type="ECO:0000256" key="6">
    <source>
        <dbReference type="ARBA" id="ARBA00025708"/>
    </source>
</evidence>
<dbReference type="GO" id="GO:0042853">
    <property type="term" value="P:L-alanine catabolic process"/>
    <property type="evidence" value="ECO:0007669"/>
    <property type="project" value="UniProtKB-UniPathway"/>
</dbReference>
<feature type="compositionally biased region" description="Low complexity" evidence="10">
    <location>
        <begin position="111"/>
        <end position="135"/>
    </location>
</feature>
<name>A0A3P6GFW3_BRAOL</name>
<dbReference type="UniPathway" id="UPA00322"/>
<feature type="region of interest" description="Disordered" evidence="10">
    <location>
        <begin position="110"/>
        <end position="135"/>
    </location>
</feature>
<dbReference type="Gene3D" id="1.10.287.1970">
    <property type="match status" value="1"/>
</dbReference>
<evidence type="ECO:0000256" key="5">
    <source>
        <dbReference type="ARBA" id="ARBA00022898"/>
    </source>
</evidence>
<dbReference type="Gene3D" id="3.40.640.10">
    <property type="entry name" value="Type I PLP-dependent aspartate aminotransferase-like (Major domain)"/>
    <property type="match status" value="1"/>
</dbReference>
<dbReference type="FunFam" id="1.10.287.1970:FF:000001">
    <property type="entry name" value="Alanine aminotransferase 2"/>
    <property type="match status" value="1"/>
</dbReference>
<evidence type="ECO:0000256" key="7">
    <source>
        <dbReference type="ARBA" id="ARBA00025709"/>
    </source>
</evidence>
<proteinExistence type="inferred from homology"/>
<keyword evidence="3" id="KW-0032">Aminotransferase</keyword>
<dbReference type="GO" id="GO:0030170">
    <property type="term" value="F:pyridoxal phosphate binding"/>
    <property type="evidence" value="ECO:0007669"/>
    <property type="project" value="InterPro"/>
</dbReference>
<dbReference type="AlphaFoldDB" id="A0A3P6GFW3"/>
<protein>
    <recommendedName>
        <fullName evidence="9">alanine transaminase</fullName>
        <ecNumber evidence="9">2.6.1.2</ecNumber>
    </recommendedName>
</protein>
<evidence type="ECO:0000256" key="3">
    <source>
        <dbReference type="ARBA" id="ARBA00022576"/>
    </source>
</evidence>
<evidence type="ECO:0000256" key="11">
    <source>
        <dbReference type="SAM" id="SignalP"/>
    </source>
</evidence>
<comment type="pathway">
    <text evidence="7">Photosynthesis; C4 acid pathway.</text>
</comment>
<dbReference type="PANTHER" id="PTHR11751:SF29">
    <property type="entry name" value="ALANINE TRANSAMINASE"/>
    <property type="match status" value="1"/>
</dbReference>
<feature type="compositionally biased region" description="Basic and acidic residues" evidence="10">
    <location>
        <begin position="47"/>
        <end position="63"/>
    </location>
</feature>
<dbReference type="GO" id="GO:0004021">
    <property type="term" value="F:L-alanine:2-oxoglutarate aminotransferase activity"/>
    <property type="evidence" value="ECO:0007669"/>
    <property type="project" value="UniProtKB-EC"/>
</dbReference>
<evidence type="ECO:0000313" key="13">
    <source>
        <dbReference type="EMBL" id="VDD58716.1"/>
    </source>
</evidence>
<dbReference type="FunFam" id="3.90.1150.10:FF:000140">
    <property type="entry name" value="alanine aminotransferase 1"/>
    <property type="match status" value="1"/>
</dbReference>
<reference evidence="13" key="1">
    <citation type="submission" date="2018-11" db="EMBL/GenBank/DDBJ databases">
        <authorList>
            <consortium name="Genoscope - CEA"/>
            <person name="William W."/>
        </authorList>
    </citation>
    <scope>NUCLEOTIDE SEQUENCE</scope>
</reference>
<dbReference type="Pfam" id="PF00155">
    <property type="entry name" value="Aminotran_1_2"/>
    <property type="match status" value="1"/>
</dbReference>
<dbReference type="EMBL" id="LR031879">
    <property type="protein sequence ID" value="VDD58716.1"/>
    <property type="molecule type" value="Genomic_DNA"/>
</dbReference>
<feature type="chain" id="PRO_5018113452" description="alanine transaminase" evidence="11">
    <location>
        <begin position="24"/>
        <end position="613"/>
    </location>
</feature>
<dbReference type="InterPro" id="IPR004839">
    <property type="entry name" value="Aminotransferase_I/II_large"/>
</dbReference>
<gene>
    <name evidence="13" type="ORF">BOLC8T51945H</name>
</gene>
<evidence type="ECO:0000259" key="12">
    <source>
        <dbReference type="Pfam" id="PF00155"/>
    </source>
</evidence>
<comment type="cofactor">
    <cofactor evidence="1">
        <name>pyridoxal 5'-phosphate</name>
        <dbReference type="ChEBI" id="CHEBI:597326"/>
    </cofactor>
</comment>
<dbReference type="InterPro" id="IPR045088">
    <property type="entry name" value="ALAT1/2-like"/>
</dbReference>
<evidence type="ECO:0000256" key="9">
    <source>
        <dbReference type="ARBA" id="ARBA00026106"/>
    </source>
</evidence>